<comment type="caution">
    <text evidence="2">The sequence shown here is derived from an EMBL/GenBank/DDBJ whole genome shotgun (WGS) entry which is preliminary data.</text>
</comment>
<keyword evidence="1" id="KW-0732">Signal</keyword>
<gene>
    <name evidence="2" type="ORF">JBL43_03115</name>
</gene>
<name>A0ABS0WMM7_9FLAO</name>
<dbReference type="EMBL" id="JAEHFJ010000001">
    <property type="protein sequence ID" value="MBJ2173209.1"/>
    <property type="molecule type" value="Genomic_DNA"/>
</dbReference>
<dbReference type="Proteomes" id="UP000623301">
    <property type="component" value="Unassembled WGS sequence"/>
</dbReference>
<evidence type="ECO:0000313" key="2">
    <source>
        <dbReference type="EMBL" id="MBJ2173209.1"/>
    </source>
</evidence>
<protein>
    <recommendedName>
        <fullName evidence="4">DUF4292 domain-containing protein</fullName>
    </recommendedName>
</protein>
<feature type="signal peptide" evidence="1">
    <location>
        <begin position="1"/>
        <end position="21"/>
    </location>
</feature>
<organism evidence="2 3">
    <name type="scientific">Aureibaculum flavum</name>
    <dbReference type="NCBI Taxonomy" id="2795986"/>
    <lineage>
        <taxon>Bacteria</taxon>
        <taxon>Pseudomonadati</taxon>
        <taxon>Bacteroidota</taxon>
        <taxon>Flavobacteriia</taxon>
        <taxon>Flavobacteriales</taxon>
        <taxon>Flavobacteriaceae</taxon>
        <taxon>Aureibaculum</taxon>
    </lineage>
</organism>
<feature type="chain" id="PRO_5046384498" description="DUF4292 domain-containing protein" evidence="1">
    <location>
        <begin position="22"/>
        <end position="243"/>
    </location>
</feature>
<evidence type="ECO:0008006" key="4">
    <source>
        <dbReference type="Google" id="ProtNLM"/>
    </source>
</evidence>
<dbReference type="RefSeq" id="WP_198839997.1">
    <property type="nucleotide sequence ID" value="NZ_JAEHFJ010000001.1"/>
</dbReference>
<evidence type="ECO:0000256" key="1">
    <source>
        <dbReference type="SAM" id="SignalP"/>
    </source>
</evidence>
<accession>A0ABS0WMM7</accession>
<dbReference type="PROSITE" id="PS51257">
    <property type="entry name" value="PROKAR_LIPOPROTEIN"/>
    <property type="match status" value="1"/>
</dbReference>
<sequence length="243" mass="27408">MLKNVSIIIGLMLLLTSCAFTEEMHINNDGSGSYNFKIDMSEMMQEMKDMGTKDSSSVSKSIDTTFNFKDILEEKKDSIAQLSAEEQVAIRAIADMNLHLQVDDEKGKMLMDFGLNFKDVSEVKNIEEKLSKAMAVNKKKAEGPVFNKSNVTFNFDGKNFTRKTVLKELSKAELEKVETELKESSSFLQGSTYKLVYHFEKKIKNVSIKDASISKDGKTLTIEVPMDSLVKNPQLLDFTLKLK</sequence>
<evidence type="ECO:0000313" key="3">
    <source>
        <dbReference type="Proteomes" id="UP000623301"/>
    </source>
</evidence>
<keyword evidence="3" id="KW-1185">Reference proteome</keyword>
<reference evidence="2 3" key="1">
    <citation type="submission" date="2020-12" db="EMBL/GenBank/DDBJ databases">
        <title>Aureibaculum luteum sp. nov. and Aureibaculum flavum sp. nov., novel members of the family Flavobacteriaceae isolated from Antarctic intertidal sediments.</title>
        <authorList>
            <person name="He X."/>
            <person name="Zhang X."/>
        </authorList>
    </citation>
    <scope>NUCLEOTIDE SEQUENCE [LARGE SCALE GENOMIC DNA]</scope>
    <source>
        <strain evidence="2 3">A20</strain>
    </source>
</reference>
<proteinExistence type="predicted"/>